<evidence type="ECO:0000313" key="1">
    <source>
        <dbReference type="EMBL" id="KAK0740059.1"/>
    </source>
</evidence>
<dbReference type="EMBL" id="JAUKUD010000006">
    <property type="protein sequence ID" value="KAK0740059.1"/>
    <property type="molecule type" value="Genomic_DNA"/>
</dbReference>
<keyword evidence="2" id="KW-1185">Reference proteome</keyword>
<gene>
    <name evidence="1" type="ORF">B0T18DRAFT_392956</name>
</gene>
<dbReference type="Proteomes" id="UP001172155">
    <property type="component" value="Unassembled WGS sequence"/>
</dbReference>
<evidence type="ECO:0008006" key="3">
    <source>
        <dbReference type="Google" id="ProtNLM"/>
    </source>
</evidence>
<reference evidence="1" key="1">
    <citation type="submission" date="2023-06" db="EMBL/GenBank/DDBJ databases">
        <title>Genome-scale phylogeny and comparative genomics of the fungal order Sordariales.</title>
        <authorList>
            <consortium name="Lawrence Berkeley National Laboratory"/>
            <person name="Hensen N."/>
            <person name="Bonometti L."/>
            <person name="Westerberg I."/>
            <person name="Brannstrom I.O."/>
            <person name="Guillou S."/>
            <person name="Cros-Aarteil S."/>
            <person name="Calhoun S."/>
            <person name="Haridas S."/>
            <person name="Kuo A."/>
            <person name="Mondo S."/>
            <person name="Pangilinan J."/>
            <person name="Riley R."/>
            <person name="LaButti K."/>
            <person name="Andreopoulos B."/>
            <person name="Lipzen A."/>
            <person name="Chen C."/>
            <person name="Yanf M."/>
            <person name="Daum C."/>
            <person name="Ng V."/>
            <person name="Clum A."/>
            <person name="Steindorff A."/>
            <person name="Ohm R."/>
            <person name="Martin F."/>
            <person name="Silar P."/>
            <person name="Natvig D."/>
            <person name="Lalanne C."/>
            <person name="Gautier V."/>
            <person name="Ament-velasquez S.L."/>
            <person name="Kruys A."/>
            <person name="Hutchinson M.I."/>
            <person name="Powell A.J."/>
            <person name="Barry K."/>
            <person name="Miller A.N."/>
            <person name="Grigoriev I.V."/>
            <person name="Debuchy R."/>
            <person name="Gladieux P."/>
            <person name="Thoren M.H."/>
            <person name="Johannesson H."/>
        </authorList>
    </citation>
    <scope>NUCLEOTIDE SEQUENCE</scope>
    <source>
        <strain evidence="1">SMH3187-1</strain>
    </source>
</reference>
<proteinExistence type="predicted"/>
<organism evidence="1 2">
    <name type="scientific">Schizothecium vesticola</name>
    <dbReference type="NCBI Taxonomy" id="314040"/>
    <lineage>
        <taxon>Eukaryota</taxon>
        <taxon>Fungi</taxon>
        <taxon>Dikarya</taxon>
        <taxon>Ascomycota</taxon>
        <taxon>Pezizomycotina</taxon>
        <taxon>Sordariomycetes</taxon>
        <taxon>Sordariomycetidae</taxon>
        <taxon>Sordariales</taxon>
        <taxon>Schizotheciaceae</taxon>
        <taxon>Schizothecium</taxon>
    </lineage>
</organism>
<sequence>MAAIAFVVPYQYHSLQRPGSVRIPQLAPSATVDVPIHCTLGAHQLSDPNLQFESLSYTWGDAFDVVTISIGDDQASLSGFRTVIYLAEANHGTGLLFDELEEAVSIPNKPTPTAFMM</sequence>
<evidence type="ECO:0000313" key="2">
    <source>
        <dbReference type="Proteomes" id="UP001172155"/>
    </source>
</evidence>
<accession>A0AA40EFU0</accession>
<protein>
    <recommendedName>
        <fullName evidence="3">Heterokaryon incompatibility domain-containing protein</fullName>
    </recommendedName>
</protein>
<comment type="caution">
    <text evidence="1">The sequence shown here is derived from an EMBL/GenBank/DDBJ whole genome shotgun (WGS) entry which is preliminary data.</text>
</comment>
<name>A0AA40EFU0_9PEZI</name>
<dbReference type="AlphaFoldDB" id="A0AA40EFU0"/>